<protein>
    <submittedName>
        <fullName evidence="1">Uncharacterized protein</fullName>
    </submittedName>
</protein>
<dbReference type="RefSeq" id="WP_095917408.1">
    <property type="nucleotide sequence ID" value="NZ_CP022388.1"/>
</dbReference>
<gene>
    <name evidence="1" type="ORF">CGC56_07740</name>
</gene>
<dbReference type="AlphaFoldDB" id="A0A250G422"/>
<reference evidence="2" key="1">
    <citation type="submission" date="2017-06" db="EMBL/GenBank/DDBJ databases">
        <title>Capnocytophaga spp. assemblies.</title>
        <authorList>
            <person name="Gulvik C.A."/>
        </authorList>
    </citation>
    <scope>NUCLEOTIDE SEQUENCE [LARGE SCALE GENOMIC DNA]</scope>
    <source>
        <strain evidence="2">H5594</strain>
    </source>
</reference>
<proteinExistence type="predicted"/>
<evidence type="ECO:0000313" key="2">
    <source>
        <dbReference type="Proteomes" id="UP000243136"/>
    </source>
</evidence>
<name>A0A250G422_9FLAO</name>
<dbReference type="Proteomes" id="UP000243136">
    <property type="component" value="Chromosome"/>
</dbReference>
<organism evidence="1 2">
    <name type="scientific">Capnocytophaga canimorsus</name>
    <dbReference type="NCBI Taxonomy" id="28188"/>
    <lineage>
        <taxon>Bacteria</taxon>
        <taxon>Pseudomonadati</taxon>
        <taxon>Bacteroidota</taxon>
        <taxon>Flavobacteriia</taxon>
        <taxon>Flavobacteriales</taxon>
        <taxon>Flavobacteriaceae</taxon>
        <taxon>Capnocytophaga</taxon>
    </lineage>
</organism>
<dbReference type="EMBL" id="CP022388">
    <property type="protein sequence ID" value="ATA92053.1"/>
    <property type="molecule type" value="Genomic_DNA"/>
</dbReference>
<accession>A0A250G422</accession>
<evidence type="ECO:0000313" key="1">
    <source>
        <dbReference type="EMBL" id="ATA92053.1"/>
    </source>
</evidence>
<sequence>MLPKALKFVINEERIIFSCFAKREGTLSSAIDNFIRGMAGVAVDAGFDIYENSLYDDTLNYITRYLSEKNRNSKGINIIAKTK</sequence>